<evidence type="ECO:0000256" key="1">
    <source>
        <dbReference type="SAM" id="MobiDB-lite"/>
    </source>
</evidence>
<comment type="caution">
    <text evidence="2">The sequence shown here is derived from an EMBL/GenBank/DDBJ whole genome shotgun (WGS) entry which is preliminary data.</text>
</comment>
<organism evidence="2 3">
    <name type="scientific">Stephania yunnanensis</name>
    <dbReference type="NCBI Taxonomy" id="152371"/>
    <lineage>
        <taxon>Eukaryota</taxon>
        <taxon>Viridiplantae</taxon>
        <taxon>Streptophyta</taxon>
        <taxon>Embryophyta</taxon>
        <taxon>Tracheophyta</taxon>
        <taxon>Spermatophyta</taxon>
        <taxon>Magnoliopsida</taxon>
        <taxon>Ranunculales</taxon>
        <taxon>Menispermaceae</taxon>
        <taxon>Menispermoideae</taxon>
        <taxon>Cissampelideae</taxon>
        <taxon>Stephania</taxon>
    </lineage>
</organism>
<evidence type="ECO:0000313" key="3">
    <source>
        <dbReference type="Proteomes" id="UP001420932"/>
    </source>
</evidence>
<feature type="compositionally biased region" description="Basic and acidic residues" evidence="1">
    <location>
        <begin position="62"/>
        <end position="78"/>
    </location>
</feature>
<sequence>MSSRGKAPWLEEEHIGCVCGCGGCNLGVHQLSVCKTTSSGDDTRALSGERSGRRAQTTSYRKSKELEGKAKDVDEESRAQTSDVLGR</sequence>
<name>A0AAP0LFG9_9MAGN</name>
<feature type="region of interest" description="Disordered" evidence="1">
    <location>
        <begin position="38"/>
        <end position="87"/>
    </location>
</feature>
<dbReference type="EMBL" id="JBBNAF010000001">
    <property type="protein sequence ID" value="KAK9169638.1"/>
    <property type="molecule type" value="Genomic_DNA"/>
</dbReference>
<protein>
    <submittedName>
        <fullName evidence="2">Uncharacterized protein</fullName>
    </submittedName>
</protein>
<keyword evidence="3" id="KW-1185">Reference proteome</keyword>
<dbReference type="Proteomes" id="UP001420932">
    <property type="component" value="Unassembled WGS sequence"/>
</dbReference>
<accession>A0AAP0LFG9</accession>
<gene>
    <name evidence="2" type="ORF">Syun_001778</name>
</gene>
<reference evidence="2 3" key="1">
    <citation type="submission" date="2024-01" db="EMBL/GenBank/DDBJ databases">
        <title>Genome assemblies of Stephania.</title>
        <authorList>
            <person name="Yang L."/>
        </authorList>
    </citation>
    <scope>NUCLEOTIDE SEQUENCE [LARGE SCALE GENOMIC DNA]</scope>
    <source>
        <strain evidence="2">YNDBR</strain>
        <tissue evidence="2">Leaf</tissue>
    </source>
</reference>
<evidence type="ECO:0000313" key="2">
    <source>
        <dbReference type="EMBL" id="KAK9169638.1"/>
    </source>
</evidence>
<dbReference type="AlphaFoldDB" id="A0AAP0LFG9"/>
<proteinExistence type="predicted"/>